<feature type="signal peptide" evidence="3">
    <location>
        <begin position="1"/>
        <end position="20"/>
    </location>
</feature>
<evidence type="ECO:0000256" key="3">
    <source>
        <dbReference type="SAM" id="SignalP"/>
    </source>
</evidence>
<keyword evidence="1" id="KW-0175">Coiled coil</keyword>
<organism evidence="4 5">
    <name type="scientific">Orchesella dallaii</name>
    <dbReference type="NCBI Taxonomy" id="48710"/>
    <lineage>
        <taxon>Eukaryota</taxon>
        <taxon>Metazoa</taxon>
        <taxon>Ecdysozoa</taxon>
        <taxon>Arthropoda</taxon>
        <taxon>Hexapoda</taxon>
        <taxon>Collembola</taxon>
        <taxon>Entomobryomorpha</taxon>
        <taxon>Entomobryoidea</taxon>
        <taxon>Orchesellidae</taxon>
        <taxon>Orchesellinae</taxon>
        <taxon>Orchesella</taxon>
    </lineage>
</organism>
<evidence type="ECO:0000256" key="1">
    <source>
        <dbReference type="SAM" id="Coils"/>
    </source>
</evidence>
<feature type="chain" id="PRO_5045909654" evidence="3">
    <location>
        <begin position="21"/>
        <end position="101"/>
    </location>
</feature>
<proteinExistence type="predicted"/>
<reference evidence="4 5" key="1">
    <citation type="submission" date="2024-08" db="EMBL/GenBank/DDBJ databases">
        <authorList>
            <person name="Cucini C."/>
            <person name="Frati F."/>
        </authorList>
    </citation>
    <scope>NUCLEOTIDE SEQUENCE [LARGE SCALE GENOMIC DNA]</scope>
</reference>
<dbReference type="EMBL" id="CAXLJM020000161">
    <property type="protein sequence ID" value="CAL8144570.1"/>
    <property type="molecule type" value="Genomic_DNA"/>
</dbReference>
<keyword evidence="3" id="KW-0732">Signal</keyword>
<keyword evidence="5" id="KW-1185">Reference proteome</keyword>
<feature type="compositionally biased region" description="Basic and acidic residues" evidence="2">
    <location>
        <begin position="84"/>
        <end position="101"/>
    </location>
</feature>
<name>A0ABP1S7G5_9HEXA</name>
<comment type="caution">
    <text evidence="4">The sequence shown here is derived from an EMBL/GenBank/DDBJ whole genome shotgun (WGS) entry which is preliminary data.</text>
</comment>
<evidence type="ECO:0000256" key="2">
    <source>
        <dbReference type="SAM" id="MobiDB-lite"/>
    </source>
</evidence>
<protein>
    <submittedName>
        <fullName evidence="4">Uncharacterized protein</fullName>
    </submittedName>
</protein>
<feature type="coiled-coil region" evidence="1">
    <location>
        <begin position="34"/>
        <end position="61"/>
    </location>
</feature>
<accession>A0ABP1S7G5</accession>
<evidence type="ECO:0000313" key="5">
    <source>
        <dbReference type="Proteomes" id="UP001642540"/>
    </source>
</evidence>
<gene>
    <name evidence="4" type="ORF">ODALV1_LOCUS30232</name>
</gene>
<feature type="region of interest" description="Disordered" evidence="2">
    <location>
        <begin position="76"/>
        <end position="101"/>
    </location>
</feature>
<evidence type="ECO:0000313" key="4">
    <source>
        <dbReference type="EMBL" id="CAL8144570.1"/>
    </source>
</evidence>
<sequence length="101" mass="11925">MELKLVFGVAFLVCLVQVHARPAKGTLEDLWAQVEAMKGDADHLREELHELEKHQEEIDREFVTLHEEYLTLLTPEQKSAFETNHPEENARYERLAKKYRH</sequence>
<dbReference type="Proteomes" id="UP001642540">
    <property type="component" value="Unassembled WGS sequence"/>
</dbReference>